<evidence type="ECO:0000313" key="17">
    <source>
        <dbReference type="EMBL" id="QCK84746.1"/>
    </source>
</evidence>
<evidence type="ECO:0000256" key="10">
    <source>
        <dbReference type="ARBA" id="ARBA00023002"/>
    </source>
</evidence>
<keyword evidence="9 15" id="KW-1133">Transmembrane helix</keyword>
<keyword evidence="3" id="KW-0444">Lipid biosynthesis</keyword>
<dbReference type="PANTHER" id="PTHR12863">
    <property type="entry name" value="FATTY ACID HYDROXYLASE"/>
    <property type="match status" value="1"/>
</dbReference>
<protein>
    <submittedName>
        <fullName evidence="17">Sterol desaturase family protein</fullName>
    </submittedName>
</protein>
<evidence type="ECO:0000256" key="3">
    <source>
        <dbReference type="ARBA" id="ARBA00022516"/>
    </source>
</evidence>
<evidence type="ECO:0000256" key="1">
    <source>
        <dbReference type="ARBA" id="ARBA00001947"/>
    </source>
</evidence>
<evidence type="ECO:0000256" key="8">
    <source>
        <dbReference type="ARBA" id="ARBA00022833"/>
    </source>
</evidence>
<dbReference type="GO" id="GO:0016020">
    <property type="term" value="C:membrane"/>
    <property type="evidence" value="ECO:0007669"/>
    <property type="project" value="InterPro"/>
</dbReference>
<keyword evidence="13" id="KW-0275">Fatty acid biosynthesis</keyword>
<evidence type="ECO:0000256" key="11">
    <source>
        <dbReference type="ARBA" id="ARBA00023098"/>
    </source>
</evidence>
<feature type="transmembrane region" description="Helical" evidence="15">
    <location>
        <begin position="143"/>
        <end position="165"/>
    </location>
</feature>
<feature type="compositionally biased region" description="Polar residues" evidence="14">
    <location>
        <begin position="242"/>
        <end position="251"/>
    </location>
</feature>
<dbReference type="AlphaFoldDB" id="A0A4D7QH07"/>
<feature type="domain" description="Fatty acid hydroxylase" evidence="16">
    <location>
        <begin position="64"/>
        <end position="204"/>
    </location>
</feature>
<evidence type="ECO:0000256" key="2">
    <source>
        <dbReference type="ARBA" id="ARBA00004477"/>
    </source>
</evidence>
<organism evidence="17 18">
    <name type="scientific">Phreatobacter aquaticus</name>
    <dbReference type="NCBI Taxonomy" id="2570229"/>
    <lineage>
        <taxon>Bacteria</taxon>
        <taxon>Pseudomonadati</taxon>
        <taxon>Pseudomonadota</taxon>
        <taxon>Alphaproteobacteria</taxon>
        <taxon>Hyphomicrobiales</taxon>
        <taxon>Phreatobacteraceae</taxon>
        <taxon>Phreatobacter</taxon>
    </lineage>
</organism>
<feature type="transmembrane region" description="Helical" evidence="15">
    <location>
        <begin position="115"/>
        <end position="137"/>
    </location>
</feature>
<accession>A0A4D7QH07</accession>
<evidence type="ECO:0000256" key="15">
    <source>
        <dbReference type="SAM" id="Phobius"/>
    </source>
</evidence>
<keyword evidence="4 15" id="KW-0812">Transmembrane</keyword>
<feature type="transmembrane region" description="Helical" evidence="15">
    <location>
        <begin position="35"/>
        <end position="52"/>
    </location>
</feature>
<keyword evidence="18" id="KW-1185">Reference proteome</keyword>
<dbReference type="PANTHER" id="PTHR12863:SF1">
    <property type="entry name" value="FATTY ACID 2-HYDROXYLASE"/>
    <property type="match status" value="1"/>
</dbReference>
<comment type="subcellular location">
    <subcellularLocation>
        <location evidence="2">Endoplasmic reticulum membrane</location>
        <topology evidence="2">Multi-pass membrane protein</topology>
    </subcellularLocation>
</comment>
<sequence>MPADHNRNAPMSLIAEIPALGRDTMVVVRQREPRFAVLLYAALSAAFFLYALPTAGLFWTLFAVVLGIATMPVVEFVVHKYVLHILVLAKTPATAQFWDRVHYAHHMEPKDPTVILAHPASTVLLVGVIGTIAWAIGIQPAPMVGIAFALFAFYEVVHFACHMDYDFESHYFRMRRQAHAIHHYVDENRNFGITSSVADRLLGTIVGDKKELKRSPTVRNLGYTGAFADRYPYLKRPDAPTEDSSTTKSPQ</sequence>
<keyword evidence="7" id="KW-0276">Fatty acid metabolism</keyword>
<keyword evidence="12 15" id="KW-0472">Membrane</keyword>
<keyword evidence="10" id="KW-0560">Oxidoreductase</keyword>
<keyword evidence="6" id="KW-0256">Endoplasmic reticulum</keyword>
<keyword evidence="11" id="KW-0443">Lipid metabolism</keyword>
<feature type="transmembrane region" description="Helical" evidence="15">
    <location>
        <begin position="58"/>
        <end position="78"/>
    </location>
</feature>
<dbReference type="Pfam" id="PF04116">
    <property type="entry name" value="FA_hydroxylase"/>
    <property type="match status" value="1"/>
</dbReference>
<dbReference type="Proteomes" id="UP000298588">
    <property type="component" value="Chromosome"/>
</dbReference>
<evidence type="ECO:0000256" key="9">
    <source>
        <dbReference type="ARBA" id="ARBA00022989"/>
    </source>
</evidence>
<reference evidence="17 18" key="1">
    <citation type="submission" date="2019-04" db="EMBL/GenBank/DDBJ databases">
        <title>Phreatobacter aquaticus sp. nov.</title>
        <authorList>
            <person name="Choi A."/>
            <person name="Baek K."/>
        </authorList>
    </citation>
    <scope>NUCLEOTIDE SEQUENCE [LARGE SCALE GENOMIC DNA]</scope>
    <source>
        <strain evidence="17 18">NMCR1094</strain>
    </source>
</reference>
<gene>
    <name evidence="17" type="ORF">E8L99_02595</name>
</gene>
<dbReference type="GO" id="GO:0006633">
    <property type="term" value="P:fatty acid biosynthetic process"/>
    <property type="evidence" value="ECO:0007669"/>
    <property type="project" value="UniProtKB-KW"/>
</dbReference>
<name>A0A4D7QH07_9HYPH</name>
<keyword evidence="5" id="KW-0479">Metal-binding</keyword>
<evidence type="ECO:0000256" key="13">
    <source>
        <dbReference type="ARBA" id="ARBA00023160"/>
    </source>
</evidence>
<feature type="region of interest" description="Disordered" evidence="14">
    <location>
        <begin position="232"/>
        <end position="251"/>
    </location>
</feature>
<dbReference type="InterPro" id="IPR014430">
    <property type="entry name" value="Scs7"/>
</dbReference>
<evidence type="ECO:0000256" key="4">
    <source>
        <dbReference type="ARBA" id="ARBA00022692"/>
    </source>
</evidence>
<evidence type="ECO:0000259" key="16">
    <source>
        <dbReference type="Pfam" id="PF04116"/>
    </source>
</evidence>
<dbReference type="GO" id="GO:0005506">
    <property type="term" value="F:iron ion binding"/>
    <property type="evidence" value="ECO:0007669"/>
    <property type="project" value="InterPro"/>
</dbReference>
<dbReference type="GO" id="GO:0080132">
    <property type="term" value="F:fatty acid 2-hydroxylase activity"/>
    <property type="evidence" value="ECO:0007669"/>
    <property type="project" value="InterPro"/>
</dbReference>
<evidence type="ECO:0000256" key="7">
    <source>
        <dbReference type="ARBA" id="ARBA00022832"/>
    </source>
</evidence>
<evidence type="ECO:0000313" key="18">
    <source>
        <dbReference type="Proteomes" id="UP000298588"/>
    </source>
</evidence>
<keyword evidence="8" id="KW-0862">Zinc</keyword>
<dbReference type="InterPro" id="IPR006694">
    <property type="entry name" value="Fatty_acid_hydroxylase"/>
</dbReference>
<dbReference type="EMBL" id="CP039865">
    <property type="protein sequence ID" value="QCK84746.1"/>
    <property type="molecule type" value="Genomic_DNA"/>
</dbReference>
<evidence type="ECO:0000256" key="6">
    <source>
        <dbReference type="ARBA" id="ARBA00022824"/>
    </source>
</evidence>
<evidence type="ECO:0000256" key="14">
    <source>
        <dbReference type="SAM" id="MobiDB-lite"/>
    </source>
</evidence>
<dbReference type="KEGG" id="paqt:E8L99_02595"/>
<comment type="cofactor">
    <cofactor evidence="1">
        <name>Zn(2+)</name>
        <dbReference type="ChEBI" id="CHEBI:29105"/>
    </cofactor>
</comment>
<evidence type="ECO:0000256" key="5">
    <source>
        <dbReference type="ARBA" id="ARBA00022723"/>
    </source>
</evidence>
<dbReference type="OrthoDB" id="5291370at2"/>
<evidence type="ECO:0000256" key="12">
    <source>
        <dbReference type="ARBA" id="ARBA00023136"/>
    </source>
</evidence>
<proteinExistence type="predicted"/>